<protein>
    <recommendedName>
        <fullName evidence="4">Thioesterase domain-containing protein</fullName>
    </recommendedName>
</protein>
<comment type="similarity">
    <text evidence="1">Belongs to the thioesterase PaaI family.</text>
</comment>
<evidence type="ECO:0000256" key="1">
    <source>
        <dbReference type="ARBA" id="ARBA00008324"/>
    </source>
</evidence>
<evidence type="ECO:0000259" key="4">
    <source>
        <dbReference type="Pfam" id="PF03061"/>
    </source>
</evidence>
<evidence type="ECO:0000313" key="5">
    <source>
        <dbReference type="EMBL" id="GIG92512.1"/>
    </source>
</evidence>
<dbReference type="InterPro" id="IPR006683">
    <property type="entry name" value="Thioestr_dom"/>
</dbReference>
<dbReference type="Proteomes" id="UP000646749">
    <property type="component" value="Unassembled WGS sequence"/>
</dbReference>
<feature type="region of interest" description="Disordered" evidence="3">
    <location>
        <begin position="166"/>
        <end position="206"/>
    </location>
</feature>
<gene>
    <name evidence="5" type="ORF">Pen02_74480</name>
</gene>
<dbReference type="NCBIfam" id="TIGR00369">
    <property type="entry name" value="unchar_dom_1"/>
    <property type="match status" value="1"/>
</dbReference>
<proteinExistence type="inferred from homology"/>
<evidence type="ECO:0000256" key="3">
    <source>
        <dbReference type="SAM" id="MobiDB-lite"/>
    </source>
</evidence>
<dbReference type="InterPro" id="IPR003736">
    <property type="entry name" value="PAAI_dom"/>
</dbReference>
<accession>A0ABQ4ECT3</accession>
<reference evidence="5 6" key="1">
    <citation type="submission" date="2021-01" db="EMBL/GenBank/DDBJ databases">
        <title>Whole genome shotgun sequence of Plantactinospora endophytica NBRC 110450.</title>
        <authorList>
            <person name="Komaki H."/>
            <person name="Tamura T."/>
        </authorList>
    </citation>
    <scope>NUCLEOTIDE SEQUENCE [LARGE SCALE GENOMIC DNA]</scope>
    <source>
        <strain evidence="5 6">NBRC 110450</strain>
    </source>
</reference>
<keyword evidence="2" id="KW-0378">Hydrolase</keyword>
<dbReference type="Pfam" id="PF03061">
    <property type="entry name" value="4HBT"/>
    <property type="match status" value="1"/>
</dbReference>
<feature type="domain" description="Thioesterase" evidence="4">
    <location>
        <begin position="78"/>
        <end position="156"/>
    </location>
</feature>
<feature type="compositionally biased region" description="Polar residues" evidence="3">
    <location>
        <begin position="176"/>
        <end position="185"/>
    </location>
</feature>
<name>A0ABQ4ECT3_9ACTN</name>
<dbReference type="CDD" id="cd03443">
    <property type="entry name" value="PaaI_thioesterase"/>
    <property type="match status" value="1"/>
</dbReference>
<dbReference type="PANTHER" id="PTHR21660:SF1">
    <property type="entry name" value="ACYL-COENZYME A THIOESTERASE 13"/>
    <property type="match status" value="1"/>
</dbReference>
<dbReference type="InterPro" id="IPR029069">
    <property type="entry name" value="HotDog_dom_sf"/>
</dbReference>
<keyword evidence="6" id="KW-1185">Reference proteome</keyword>
<dbReference type="PANTHER" id="PTHR21660">
    <property type="entry name" value="THIOESTERASE SUPERFAMILY MEMBER-RELATED"/>
    <property type="match status" value="1"/>
</dbReference>
<dbReference type="Gene3D" id="3.10.129.10">
    <property type="entry name" value="Hotdog Thioesterase"/>
    <property type="match status" value="1"/>
</dbReference>
<evidence type="ECO:0000256" key="2">
    <source>
        <dbReference type="ARBA" id="ARBA00022801"/>
    </source>
</evidence>
<evidence type="ECO:0000313" key="6">
    <source>
        <dbReference type="Proteomes" id="UP000646749"/>
    </source>
</evidence>
<dbReference type="InterPro" id="IPR039298">
    <property type="entry name" value="ACOT13"/>
</dbReference>
<organism evidence="5 6">
    <name type="scientific">Plantactinospora endophytica</name>
    <dbReference type="NCBI Taxonomy" id="673535"/>
    <lineage>
        <taxon>Bacteria</taxon>
        <taxon>Bacillati</taxon>
        <taxon>Actinomycetota</taxon>
        <taxon>Actinomycetes</taxon>
        <taxon>Micromonosporales</taxon>
        <taxon>Micromonosporaceae</taxon>
        <taxon>Plantactinospora</taxon>
    </lineage>
</organism>
<sequence length="206" mass="21564">MTQTQPGRRHRTFSWADPAASAAQLGQRTGLELLHAMIAGELAGPPVMELIGMDRMTAEEGRVSVEMTAREFHYNPLGTVHGGVLSILLDTAAACAVHTTLPAGVGYTTMDLNVKFLRPVTVRSGTLRCEGTVIQRGRRTALAEARLTDGTGRLVAHATSSCLIFETPTGPAAEPSGTTSNGRLDTSSDRVPGVSSDGRLGASPVG</sequence>
<dbReference type="SUPFAM" id="SSF54637">
    <property type="entry name" value="Thioesterase/thiol ester dehydrase-isomerase"/>
    <property type="match status" value="1"/>
</dbReference>
<dbReference type="EMBL" id="BONW01000044">
    <property type="protein sequence ID" value="GIG92512.1"/>
    <property type="molecule type" value="Genomic_DNA"/>
</dbReference>
<comment type="caution">
    <text evidence="5">The sequence shown here is derived from an EMBL/GenBank/DDBJ whole genome shotgun (WGS) entry which is preliminary data.</text>
</comment>